<protein>
    <submittedName>
        <fullName evidence="1">2'-5' RNA ligase family protein</fullName>
    </submittedName>
</protein>
<dbReference type="InterPro" id="IPR009097">
    <property type="entry name" value="Cyclic_Pdiesterase"/>
</dbReference>
<sequence length="186" mass="20683">MIDKYSLAFIPDTLIVEKVKEMKAQLAATIGWFHSKNALAHITVGEFEIATTAIDSIATQLTLIATTLQPVEVILDGFGTYPNGAFFLMPTVESKALLQPIMKTFHSRLQIPAMYKSSDPHLSIARKLNANQIAVANSLWEPEPLIFSCESIALRKLDPIKKQFEIIATFPFLGETTPQFIQTSLF</sequence>
<evidence type="ECO:0000313" key="1">
    <source>
        <dbReference type="EMBL" id="MVO09449.1"/>
    </source>
</evidence>
<keyword evidence="1" id="KW-0436">Ligase</keyword>
<dbReference type="RefSeq" id="WP_140997827.1">
    <property type="nucleotide sequence ID" value="NZ_VDCZ01000006.1"/>
</dbReference>
<dbReference type="Proteomes" id="UP000431264">
    <property type="component" value="Unassembled WGS sequence"/>
</dbReference>
<dbReference type="Pfam" id="PF13563">
    <property type="entry name" value="2_5_RNA_ligase2"/>
    <property type="match status" value="1"/>
</dbReference>
<dbReference type="EMBL" id="WQLW01000006">
    <property type="protein sequence ID" value="MVO09449.1"/>
    <property type="molecule type" value="Genomic_DNA"/>
</dbReference>
<dbReference type="GO" id="GO:0016874">
    <property type="term" value="F:ligase activity"/>
    <property type="evidence" value="ECO:0007669"/>
    <property type="project" value="UniProtKB-KW"/>
</dbReference>
<dbReference type="SUPFAM" id="SSF55144">
    <property type="entry name" value="LigT-like"/>
    <property type="match status" value="1"/>
</dbReference>
<dbReference type="Gene3D" id="3.90.1140.10">
    <property type="entry name" value="Cyclic phosphodiesterase"/>
    <property type="match status" value="1"/>
</dbReference>
<dbReference type="OrthoDB" id="980044at2"/>
<accession>A0A6I4ILE3</accession>
<comment type="caution">
    <text evidence="1">The sequence shown here is derived from an EMBL/GenBank/DDBJ whole genome shotgun (WGS) entry which is preliminary data.</text>
</comment>
<organism evidence="1 2">
    <name type="scientific">Flavobacterium profundi</name>
    <dbReference type="NCBI Taxonomy" id="1774945"/>
    <lineage>
        <taxon>Bacteria</taxon>
        <taxon>Pseudomonadati</taxon>
        <taxon>Bacteroidota</taxon>
        <taxon>Flavobacteriia</taxon>
        <taxon>Flavobacteriales</taxon>
        <taxon>Flavobacteriaceae</taxon>
        <taxon>Flavobacterium</taxon>
    </lineage>
</organism>
<dbReference type="AlphaFoldDB" id="A0A6I4ILE3"/>
<gene>
    <name evidence="1" type="ORF">GOQ30_09790</name>
</gene>
<reference evidence="2" key="1">
    <citation type="submission" date="2019-05" db="EMBL/GenBank/DDBJ databases">
        <title>Flavobacterium profundi sp. nov., isolated from a deep-sea seamount.</title>
        <authorList>
            <person name="Zhang D.-C."/>
        </authorList>
    </citation>
    <scope>NUCLEOTIDE SEQUENCE [LARGE SCALE GENOMIC DNA]</scope>
    <source>
        <strain evidence="2">TP390</strain>
    </source>
</reference>
<keyword evidence="2" id="KW-1185">Reference proteome</keyword>
<name>A0A6I4ILE3_9FLAO</name>
<evidence type="ECO:0000313" key="2">
    <source>
        <dbReference type="Proteomes" id="UP000431264"/>
    </source>
</evidence>
<proteinExistence type="predicted"/>